<evidence type="ECO:0000313" key="2">
    <source>
        <dbReference type="Proteomes" id="UP000290759"/>
    </source>
</evidence>
<comment type="caution">
    <text evidence="1">The sequence shown here is derived from an EMBL/GenBank/DDBJ whole genome shotgun (WGS) entry which is preliminary data.</text>
</comment>
<dbReference type="EMBL" id="QYBB01000026">
    <property type="protein sequence ID" value="RYC30393.1"/>
    <property type="molecule type" value="Genomic_DNA"/>
</dbReference>
<dbReference type="OrthoDB" id="8216219at2"/>
<dbReference type="Pfam" id="PF13531">
    <property type="entry name" value="SBP_bac_11"/>
    <property type="match status" value="1"/>
</dbReference>
<protein>
    <submittedName>
        <fullName evidence="1">ABC transporter substrate-binding protein</fullName>
    </submittedName>
</protein>
<keyword evidence="2" id="KW-1185">Reference proteome</keyword>
<name>A0A4Q2U1Q2_9HYPH</name>
<accession>A0A4Q2U1Q2</accession>
<dbReference type="Gene3D" id="3.40.190.10">
    <property type="entry name" value="Periplasmic binding protein-like II"/>
    <property type="match status" value="2"/>
</dbReference>
<sequence>MKAPLDAAVALSETAVGEHPSATFGTAGAVHDRVMGECPVDLVVLAPARLDEFVNQKLVEAQGRRTLGTLRLGFAVRIGAPRPAIATEADTRAALLAAPAIGLADPASGATTGIFFAKLLGDMGLAERLRPRVRLFPDGTAAVEALARGEVAVAMGQISEIGPVVGAVLVGPLPDALQLRTVCAAAVAVHAAQPEAARGTITYLRSPEMASAVATAAFDPPADGAARP</sequence>
<dbReference type="PANTHER" id="PTHR30632:SF11">
    <property type="entry name" value="BLR4797 PROTEIN"/>
    <property type="match status" value="1"/>
</dbReference>
<dbReference type="GO" id="GO:0030973">
    <property type="term" value="F:molybdate ion binding"/>
    <property type="evidence" value="ECO:0007669"/>
    <property type="project" value="TreeGrafter"/>
</dbReference>
<dbReference type="PANTHER" id="PTHR30632">
    <property type="entry name" value="MOLYBDATE-BINDING PERIPLASMIC PROTEIN"/>
    <property type="match status" value="1"/>
</dbReference>
<proteinExistence type="predicted"/>
<dbReference type="Proteomes" id="UP000290759">
    <property type="component" value="Unassembled WGS sequence"/>
</dbReference>
<dbReference type="InterPro" id="IPR050682">
    <property type="entry name" value="ModA/WtpA"/>
</dbReference>
<reference evidence="1 2" key="1">
    <citation type="submission" date="2018-12" db="EMBL/GenBank/DDBJ databases">
        <authorList>
            <person name="Grouzdev D.S."/>
            <person name="Krutkina M.S."/>
        </authorList>
    </citation>
    <scope>NUCLEOTIDE SEQUENCE [LARGE SCALE GENOMIC DNA]</scope>
    <source>
        <strain evidence="1 2">RmlP026</strain>
    </source>
</reference>
<dbReference type="RefSeq" id="WP_129228497.1">
    <property type="nucleotide sequence ID" value="NZ_QYBB01000026.1"/>
</dbReference>
<dbReference type="GO" id="GO:0015689">
    <property type="term" value="P:molybdate ion transport"/>
    <property type="evidence" value="ECO:0007669"/>
    <property type="project" value="TreeGrafter"/>
</dbReference>
<evidence type="ECO:0000313" key="1">
    <source>
        <dbReference type="EMBL" id="RYC30393.1"/>
    </source>
</evidence>
<dbReference type="SUPFAM" id="SSF53850">
    <property type="entry name" value="Periplasmic binding protein-like II"/>
    <property type="match status" value="1"/>
</dbReference>
<gene>
    <name evidence="1" type="ORF">D3273_19145</name>
</gene>
<dbReference type="AlphaFoldDB" id="A0A4Q2U1Q2"/>
<reference evidence="1 2" key="2">
    <citation type="submission" date="2019-02" db="EMBL/GenBank/DDBJ databases">
        <title>'Lichenibacterium ramalinii' gen. nov. sp. nov., 'Lichenibacterium minor' gen. nov. sp. nov.</title>
        <authorList>
            <person name="Pankratov T."/>
        </authorList>
    </citation>
    <scope>NUCLEOTIDE SEQUENCE [LARGE SCALE GENOMIC DNA]</scope>
    <source>
        <strain evidence="1 2">RmlP026</strain>
    </source>
</reference>
<organism evidence="1 2">
    <name type="scientific">Lichenibacterium minor</name>
    <dbReference type="NCBI Taxonomy" id="2316528"/>
    <lineage>
        <taxon>Bacteria</taxon>
        <taxon>Pseudomonadati</taxon>
        <taxon>Pseudomonadota</taxon>
        <taxon>Alphaproteobacteria</taxon>
        <taxon>Hyphomicrobiales</taxon>
        <taxon>Lichenihabitantaceae</taxon>
        <taxon>Lichenibacterium</taxon>
    </lineage>
</organism>